<feature type="region of interest" description="Disordered" evidence="1">
    <location>
        <begin position="232"/>
        <end position="254"/>
    </location>
</feature>
<evidence type="ECO:0000259" key="3">
    <source>
        <dbReference type="SMART" id="SM00460"/>
    </source>
</evidence>
<dbReference type="InterPro" id="IPR052901">
    <property type="entry name" value="Bact_TGase-like"/>
</dbReference>
<dbReference type="PANTHER" id="PTHR42736:SF1">
    <property type="entry name" value="PROTEIN-GLUTAMINE GAMMA-GLUTAMYLTRANSFERASE"/>
    <property type="match status" value="1"/>
</dbReference>
<dbReference type="SUPFAM" id="SSF54001">
    <property type="entry name" value="Cysteine proteinases"/>
    <property type="match status" value="1"/>
</dbReference>
<feature type="transmembrane region" description="Helical" evidence="2">
    <location>
        <begin position="12"/>
        <end position="33"/>
    </location>
</feature>
<evidence type="ECO:0000256" key="2">
    <source>
        <dbReference type="SAM" id="Phobius"/>
    </source>
</evidence>
<dbReference type="Gene3D" id="3.10.620.30">
    <property type="match status" value="1"/>
</dbReference>
<protein>
    <recommendedName>
        <fullName evidence="3">Transglutaminase-like domain-containing protein</fullName>
    </recommendedName>
</protein>
<dbReference type="AlphaFoldDB" id="A0A386HSF7"/>
<feature type="transmembrane region" description="Helical" evidence="2">
    <location>
        <begin position="124"/>
        <end position="143"/>
    </location>
</feature>
<dbReference type="SMART" id="SM00460">
    <property type="entry name" value="TGc"/>
    <property type="match status" value="1"/>
</dbReference>
<dbReference type="InterPro" id="IPR002931">
    <property type="entry name" value="Transglutaminase-like"/>
</dbReference>
<accession>A0A386HSF7</accession>
<evidence type="ECO:0000313" key="5">
    <source>
        <dbReference type="Proteomes" id="UP000266118"/>
    </source>
</evidence>
<organism evidence="4 5">
    <name type="scientific">Arachidicoccus soli</name>
    <dbReference type="NCBI Taxonomy" id="2341117"/>
    <lineage>
        <taxon>Bacteria</taxon>
        <taxon>Pseudomonadati</taxon>
        <taxon>Bacteroidota</taxon>
        <taxon>Chitinophagia</taxon>
        <taxon>Chitinophagales</taxon>
        <taxon>Chitinophagaceae</taxon>
        <taxon>Arachidicoccus</taxon>
    </lineage>
</organism>
<gene>
    <name evidence="4" type="ORF">D6B99_15600</name>
</gene>
<dbReference type="KEGG" id="ark:D6B99_15600"/>
<name>A0A386HSF7_9BACT</name>
<reference evidence="4 5" key="1">
    <citation type="submission" date="2018-09" db="EMBL/GenBank/DDBJ databases">
        <title>Arachidicoccus sp. nov., a bacterium isolated from soil.</title>
        <authorList>
            <person name="Weon H.-Y."/>
            <person name="Kwon S.-W."/>
            <person name="Lee S.A."/>
        </authorList>
    </citation>
    <scope>NUCLEOTIDE SEQUENCE [LARGE SCALE GENOMIC DNA]</scope>
    <source>
        <strain evidence="4 5">KIS59-12</strain>
    </source>
</reference>
<evidence type="ECO:0000256" key="1">
    <source>
        <dbReference type="SAM" id="MobiDB-lite"/>
    </source>
</evidence>
<dbReference type="RefSeq" id="WP_119990109.1">
    <property type="nucleotide sequence ID" value="NZ_CP032489.1"/>
</dbReference>
<proteinExistence type="predicted"/>
<feature type="transmembrane region" description="Helical" evidence="2">
    <location>
        <begin position="45"/>
        <end position="65"/>
    </location>
</feature>
<dbReference type="EMBL" id="CP032489">
    <property type="protein sequence ID" value="AYD48908.1"/>
    <property type="molecule type" value="Genomic_DNA"/>
</dbReference>
<sequence length="867" mass="100481">MQIERTHSWRKVGVQCLLLAMPTIFFAIVILYKLNEAYIILQNQWLYQGIFFLLGIFISLIFYGWRFRFTSTIITLGICYFIGYQIIEKYAIGEFDMFFFIVQYLIFLLVFSIGWLVGFGFSRWRFFTVIWILFLLAIEIILISKIQTISAEAIIITFAPVLLYAFYILYASELVRNLNEHQSSFSWFLAKRVSGFFLFAIAIFAIIFLMFRKDLMNIEHDWNKVQPDYQANKSNSQSMTKSNHDGTLSPNGQMPLSGSLSKTKQLVFVARLNNFFADGKTQNPLYFTADYYTRFDTVTQTFETDSLMPFNDLFKPDPSKVPLFFTKTDSLAIKNSQAIVDRSVVEAEIYKVALSPSDFLAPNTAFSVQPIPVPREYGSQYSSAYRAKMWVSSLNSAYFVYNPAGNTTLEDFQKMRFDLLRKDTSYLNIDTGFLQYYTSMPRGKSYQKIVALANQITLNDSIVIDKMLAIRNYFLSKDEFGQPLFKYTDNPGVPGLPSANKLDYFLFENRKGYCAYFAGATLFLLRSLGIPSRIATGFLTVDRSSKNPGWYWFYEDQAHAWVQVFFPGYGWIDFDTTVPDMNTQQAPQPDGTPPLGTQKVYFVGDGIIKKIDSTDKKLTLYVGKILYRDKSYTLKSVIPLQMNIAFARIATDTGVVNIGMLKKGAHISAASYNDRLNNIDIKRSKDTAAYILSQLKEPVSIDEVKIIDQSNVTQQNIGSRHSFLQSFNWQQIAVGCLVAIAFLLLLILLSPWLIWQYYQFRAKKNTHWSYRATLYYLNQLGYSRKMQSPESFAMLVDKKFSTNFSQLNRIYQKEKYSKNKPSAQEQQWSKDFFRLFIQSLRKQIPWKQRTSKFFNLYYTLNFFIKYV</sequence>
<dbReference type="PANTHER" id="PTHR42736">
    <property type="entry name" value="PROTEIN-GLUTAMINE GAMMA-GLUTAMYLTRANSFERASE"/>
    <property type="match status" value="1"/>
</dbReference>
<dbReference type="OrthoDB" id="9804872at2"/>
<feature type="transmembrane region" description="Helical" evidence="2">
    <location>
        <begin position="732"/>
        <end position="755"/>
    </location>
</feature>
<dbReference type="Proteomes" id="UP000266118">
    <property type="component" value="Chromosome"/>
</dbReference>
<keyword evidence="2" id="KW-0472">Membrane</keyword>
<keyword evidence="5" id="KW-1185">Reference proteome</keyword>
<feature type="transmembrane region" description="Helical" evidence="2">
    <location>
        <begin position="193"/>
        <end position="211"/>
    </location>
</feature>
<dbReference type="Pfam" id="PF01841">
    <property type="entry name" value="Transglut_core"/>
    <property type="match status" value="1"/>
</dbReference>
<evidence type="ECO:0000313" key="4">
    <source>
        <dbReference type="EMBL" id="AYD48908.1"/>
    </source>
</evidence>
<keyword evidence="2" id="KW-0812">Transmembrane</keyword>
<feature type="transmembrane region" description="Helical" evidence="2">
    <location>
        <begin position="98"/>
        <end position="117"/>
    </location>
</feature>
<dbReference type="InterPro" id="IPR038765">
    <property type="entry name" value="Papain-like_cys_pep_sf"/>
</dbReference>
<feature type="domain" description="Transglutaminase-like" evidence="3">
    <location>
        <begin position="506"/>
        <end position="578"/>
    </location>
</feature>
<feature type="transmembrane region" description="Helical" evidence="2">
    <location>
        <begin position="149"/>
        <end position="172"/>
    </location>
</feature>
<keyword evidence="2" id="KW-1133">Transmembrane helix</keyword>
<feature type="transmembrane region" description="Helical" evidence="2">
    <location>
        <begin position="72"/>
        <end position="92"/>
    </location>
</feature>